<dbReference type="STRING" id="937775.Metlim_1304"/>
<proteinExistence type="predicted"/>
<sequence>MEYIILQAEVTVSDEGDFLKGIREISAENNVYITFFDVDYIADVKHIESALLHALRAFCRGENISRSPDMEVLLYAAGTRQCSCAVQTGLKKGLSNYYVLIFDFPGEQKISGEGKFRSDIPDFFVLDDKITIRKYPRDDSCKSDEFEGRYARILTSLSIISCSFPAIGDLRKKDQDDKKSDLSAENIPKNAGSSEGKYVRSFFEISEDEIQASPEKKITDFVLERVALLEISK</sequence>
<dbReference type="AlphaFoldDB" id="H1Z1U6"/>
<evidence type="ECO:0000313" key="1">
    <source>
        <dbReference type="EMBL" id="EHQ35413.1"/>
    </source>
</evidence>
<dbReference type="HOGENOM" id="CLU_103619_1_0_2"/>
<evidence type="ECO:0000313" key="2">
    <source>
        <dbReference type="Proteomes" id="UP000005741"/>
    </source>
</evidence>
<gene>
    <name evidence="1" type="ORF">Metlim_1304</name>
</gene>
<dbReference type="InParanoid" id="H1Z1U6"/>
<accession>H1Z1U6</accession>
<protein>
    <submittedName>
        <fullName evidence="1">Uncharacterized protein</fullName>
    </submittedName>
</protein>
<dbReference type="EMBL" id="CM001436">
    <property type="protein sequence ID" value="EHQ35413.1"/>
    <property type="molecule type" value="Genomic_DNA"/>
</dbReference>
<keyword evidence="2" id="KW-1185">Reference proteome</keyword>
<reference evidence="1 2" key="1">
    <citation type="submission" date="2011-10" db="EMBL/GenBank/DDBJ databases">
        <title>The Improved High-Quality Draft genome of Methanoplanus limicola DSM 2279.</title>
        <authorList>
            <consortium name="US DOE Joint Genome Institute (JGI-PGF)"/>
            <person name="Lucas S."/>
            <person name="Copeland A."/>
            <person name="Lapidus A."/>
            <person name="Glavina del Rio T."/>
            <person name="Dalin E."/>
            <person name="Tice H."/>
            <person name="Bruce D."/>
            <person name="Goodwin L."/>
            <person name="Pitluck S."/>
            <person name="Peters L."/>
            <person name="Mikhailova N."/>
            <person name="Lu M."/>
            <person name="Kyrpides N."/>
            <person name="Mavromatis K."/>
            <person name="Ivanova N."/>
            <person name="Markowitz V."/>
            <person name="Cheng J.-F."/>
            <person name="Hugenholtz P."/>
            <person name="Woyke T."/>
            <person name="Wu D."/>
            <person name="Wirth R."/>
            <person name="Brambilla E.-M."/>
            <person name="Klenk H.-P."/>
            <person name="Eisen J.A."/>
        </authorList>
    </citation>
    <scope>NUCLEOTIDE SEQUENCE [LARGE SCALE GENOMIC DNA]</scope>
    <source>
        <strain evidence="1 2">DSM 2279</strain>
    </source>
</reference>
<dbReference type="NCBIfam" id="NF011465">
    <property type="entry name" value="PRK14886.1-1"/>
    <property type="match status" value="1"/>
</dbReference>
<organism evidence="1 2">
    <name type="scientific">Methanoplanus limicola DSM 2279</name>
    <dbReference type="NCBI Taxonomy" id="937775"/>
    <lineage>
        <taxon>Archaea</taxon>
        <taxon>Methanobacteriati</taxon>
        <taxon>Methanobacteriota</taxon>
        <taxon>Stenosarchaea group</taxon>
        <taxon>Methanomicrobia</taxon>
        <taxon>Methanomicrobiales</taxon>
        <taxon>Methanomicrobiaceae</taxon>
        <taxon>Methanoplanus</taxon>
    </lineage>
</organism>
<dbReference type="Proteomes" id="UP000005741">
    <property type="component" value="Chromosome"/>
</dbReference>
<dbReference type="RefSeq" id="WP_004077166.1">
    <property type="nucleotide sequence ID" value="NZ_CM001436.1"/>
</dbReference>
<dbReference type="Gene3D" id="3.30.2380.10">
    <property type="entry name" value="CGI121/TPRKB"/>
    <property type="match status" value="1"/>
</dbReference>
<dbReference type="InterPro" id="IPR036504">
    <property type="entry name" value="CGI121/TPRKB_sf"/>
</dbReference>
<name>H1Z1U6_9EURY</name>
<dbReference type="SUPFAM" id="SSF143870">
    <property type="entry name" value="PF0523-like"/>
    <property type="match status" value="1"/>
</dbReference>
<dbReference type="OrthoDB" id="69587at2157"/>